<feature type="signal peptide" evidence="1">
    <location>
        <begin position="1"/>
        <end position="20"/>
    </location>
</feature>
<dbReference type="InterPro" id="IPR029058">
    <property type="entry name" value="AB_hydrolase_fold"/>
</dbReference>
<comment type="caution">
    <text evidence="4">The sequence shown here is derived from an EMBL/GenBank/DDBJ whole genome shotgun (WGS) entry which is preliminary data.</text>
</comment>
<evidence type="ECO:0000259" key="2">
    <source>
        <dbReference type="Pfam" id="PF00326"/>
    </source>
</evidence>
<dbReference type="InterPro" id="IPR050278">
    <property type="entry name" value="Serine_Prot_S9B/DPPIV"/>
</dbReference>
<dbReference type="InterPro" id="IPR002469">
    <property type="entry name" value="Peptidase_S9B_N"/>
</dbReference>
<accession>A0A2S7IGV7</accession>
<dbReference type="PANTHER" id="PTHR11731">
    <property type="entry name" value="PROTEASE FAMILY S9B,C DIPEPTIDYL-PEPTIDASE IV-RELATED"/>
    <property type="match status" value="1"/>
</dbReference>
<dbReference type="Gene3D" id="2.140.10.30">
    <property type="entry name" value="Dipeptidylpeptidase IV, N-terminal domain"/>
    <property type="match status" value="1"/>
</dbReference>
<dbReference type="PANTHER" id="PTHR11731:SF118">
    <property type="entry name" value="BLR1971 PROTEIN"/>
    <property type="match status" value="1"/>
</dbReference>
<sequence>MFMRYLFIGLLCCTLTTAHAQGTLRDYQRSETLKKQLADRAYHIPRQINWQENGTSLVYMIQTTKGKEYIQVDGQTGKRSNAFDQEGLARQLGQALGKTIPAYQLPIQSLKRTPTGFSFDAEGSQWTYDAGQLRKKGSLSTLNRYWGDRSRGEQVRRLYTPDSSHSAIIKNYNVYIRNERSKEEFPMSFDGSEGEYYSSDLRWSPDGTKLAGTKTRKNTPHLIYLIRSSPTDQLQPKLETRNYLKPGDALPIQEPVLFDITSRKQLPIAMDLIAQQYELSDPDWRADSKTFTLEYNQRGHQVYRVLEVEASTGRIRPLIEEKSKTFIDYSGKRFRHDTPDGREIIWASERDGWNHLYLYDAAKAQVKNQITKGNWVVRNVVHVDDAKRTILFAASGQTPDEDPYYLHYYQINFDGKGLKALTPEVAQHEVMFSPDFSTFVDTYSRINQAPVTVLRKTTDGSIITTLEKADLTEWEKAGWKAPEPFVAKARDQQTDIHGIIIRPTNFDPSRKYPVIEMIYAGPQSAFVPKAFSTNTAMHELAELGFVVVQIDGMGTSNRSKAFHDVCWKNLKDAGFPDRILWMKAAAQKYPYLDLERVGVYGTSAGGQNAAGAVLFQPDFYKVAVASCGCHDNRMDKMWWNEQWMGYPIGPQYAECSNVTHADQLRGELLLIVGEMDDNVDPSSTYQLADALIRANKNFELVVVPNMGHSAGGDFGERKRRDFFVRHLLNVQPPRWNAAPVAAEETPGKTSRSER</sequence>
<gene>
    <name evidence="4" type="ORF">C5O19_20985</name>
</gene>
<evidence type="ECO:0000256" key="1">
    <source>
        <dbReference type="SAM" id="SignalP"/>
    </source>
</evidence>
<name>A0A2S7IGV7_9BACT</name>
<dbReference type="AlphaFoldDB" id="A0A2S7IGV7"/>
<dbReference type="OrthoDB" id="9812921at2"/>
<dbReference type="GO" id="GO:0006508">
    <property type="term" value="P:proteolysis"/>
    <property type="evidence" value="ECO:0007669"/>
    <property type="project" value="InterPro"/>
</dbReference>
<dbReference type="InterPro" id="IPR001375">
    <property type="entry name" value="Peptidase_S9_cat"/>
</dbReference>
<dbReference type="SUPFAM" id="SSF53474">
    <property type="entry name" value="alpha/beta-Hydrolases"/>
    <property type="match status" value="1"/>
</dbReference>
<evidence type="ECO:0000313" key="4">
    <source>
        <dbReference type="EMBL" id="PQA55022.1"/>
    </source>
</evidence>
<dbReference type="Pfam" id="PF00326">
    <property type="entry name" value="Peptidase_S9"/>
    <property type="match status" value="1"/>
</dbReference>
<evidence type="ECO:0000313" key="5">
    <source>
        <dbReference type="Proteomes" id="UP000239590"/>
    </source>
</evidence>
<reference evidence="5" key="1">
    <citation type="submission" date="2018-02" db="EMBL/GenBank/DDBJ databases">
        <title>Genome sequencing of Solimonas sp. HR-BB.</title>
        <authorList>
            <person name="Lee Y."/>
            <person name="Jeon C.O."/>
        </authorList>
    </citation>
    <scope>NUCLEOTIDE SEQUENCE [LARGE SCALE GENOMIC DNA]</scope>
    <source>
        <strain evidence="5">HR-U</strain>
    </source>
</reference>
<keyword evidence="5" id="KW-1185">Reference proteome</keyword>
<dbReference type="EMBL" id="PTRA01000005">
    <property type="protein sequence ID" value="PQA55022.1"/>
    <property type="molecule type" value="Genomic_DNA"/>
</dbReference>
<feature type="domain" description="Dipeptidylpeptidase IV N-terminal" evidence="3">
    <location>
        <begin position="158"/>
        <end position="448"/>
    </location>
</feature>
<proteinExistence type="predicted"/>
<feature type="chain" id="PRO_5015701870" evidence="1">
    <location>
        <begin position="21"/>
        <end position="754"/>
    </location>
</feature>
<protein>
    <submittedName>
        <fullName evidence="4">S9 family peptidase</fullName>
    </submittedName>
</protein>
<dbReference type="Pfam" id="PF00930">
    <property type="entry name" value="DPPIV_N"/>
    <property type="match status" value="1"/>
</dbReference>
<dbReference type="Gene3D" id="3.40.50.1820">
    <property type="entry name" value="alpha/beta hydrolase"/>
    <property type="match status" value="1"/>
</dbReference>
<feature type="domain" description="Peptidase S9 prolyl oligopeptidase catalytic" evidence="2">
    <location>
        <begin position="535"/>
        <end position="713"/>
    </location>
</feature>
<dbReference type="SUPFAM" id="SSF82171">
    <property type="entry name" value="DPP6 N-terminal domain-like"/>
    <property type="match status" value="1"/>
</dbReference>
<organism evidence="4 5">
    <name type="scientific">Siphonobacter curvatus</name>
    <dbReference type="NCBI Taxonomy" id="2094562"/>
    <lineage>
        <taxon>Bacteria</taxon>
        <taxon>Pseudomonadati</taxon>
        <taxon>Bacteroidota</taxon>
        <taxon>Cytophagia</taxon>
        <taxon>Cytophagales</taxon>
        <taxon>Cytophagaceae</taxon>
        <taxon>Siphonobacter</taxon>
    </lineage>
</organism>
<keyword evidence="1" id="KW-0732">Signal</keyword>
<dbReference type="Proteomes" id="UP000239590">
    <property type="component" value="Unassembled WGS sequence"/>
</dbReference>
<evidence type="ECO:0000259" key="3">
    <source>
        <dbReference type="Pfam" id="PF00930"/>
    </source>
</evidence>
<dbReference type="GO" id="GO:0008236">
    <property type="term" value="F:serine-type peptidase activity"/>
    <property type="evidence" value="ECO:0007669"/>
    <property type="project" value="InterPro"/>
</dbReference>